<protein>
    <recommendedName>
        <fullName evidence="1">BFN domain-containing protein</fullName>
    </recommendedName>
</protein>
<dbReference type="PROSITE" id="PS51658">
    <property type="entry name" value="BFN"/>
    <property type="match status" value="1"/>
</dbReference>
<evidence type="ECO:0000313" key="3">
    <source>
        <dbReference type="Proteomes" id="UP000008544"/>
    </source>
</evidence>
<dbReference type="Proteomes" id="UP000008544">
    <property type="component" value="Chromosome"/>
</dbReference>
<dbReference type="Gene3D" id="3.10.690.10">
    <property type="entry name" value="Bifunctional nuclease domain"/>
    <property type="match status" value="1"/>
</dbReference>
<dbReference type="SUPFAM" id="SSF103256">
    <property type="entry name" value="Hypothetical protein TM0160"/>
    <property type="match status" value="1"/>
</dbReference>
<dbReference type="PANTHER" id="PTHR15160:SF1">
    <property type="entry name" value="VON HIPPEL-LINDAU DISEASE TUMOR SUPPRESSOR"/>
    <property type="match status" value="1"/>
</dbReference>
<gene>
    <name evidence="2" type="ordered locus">Daud_0836</name>
</gene>
<name>B1I2Y9_DESAP</name>
<feature type="domain" description="BFN" evidence="1">
    <location>
        <begin position="1"/>
        <end position="131"/>
    </location>
</feature>
<accession>B1I2Y9</accession>
<dbReference type="InterPro" id="IPR003729">
    <property type="entry name" value="Bi_nuclease_dom"/>
</dbReference>
<evidence type="ECO:0000313" key="2">
    <source>
        <dbReference type="EMBL" id="ACA59350.1"/>
    </source>
</evidence>
<keyword evidence="3" id="KW-1185">Reference proteome</keyword>
<dbReference type="PANTHER" id="PTHR15160">
    <property type="entry name" value="VON HIPPEL-LINDAU PROTEIN"/>
    <property type="match status" value="1"/>
</dbReference>
<dbReference type="InterPro" id="IPR036104">
    <property type="entry name" value="BFN_sf"/>
</dbReference>
<dbReference type="HOGENOM" id="CLU_096111_3_0_9"/>
<evidence type="ECO:0000259" key="1">
    <source>
        <dbReference type="PROSITE" id="PS51658"/>
    </source>
</evidence>
<dbReference type="OrthoDB" id="9788698at2"/>
<proteinExistence type="predicted"/>
<organism evidence="2 3">
    <name type="scientific">Desulforudis audaxviator (strain MP104C)</name>
    <dbReference type="NCBI Taxonomy" id="477974"/>
    <lineage>
        <taxon>Bacteria</taxon>
        <taxon>Bacillati</taxon>
        <taxon>Bacillota</taxon>
        <taxon>Clostridia</taxon>
        <taxon>Thermoanaerobacterales</taxon>
        <taxon>Candidatus Desulforudaceae</taxon>
        <taxon>Candidatus Desulforudis</taxon>
    </lineage>
</organism>
<reference evidence="2 3" key="2">
    <citation type="journal article" date="2008" name="Science">
        <title>Environmental genomics reveals a single-species ecosystem deep within Earth.</title>
        <authorList>
            <person name="Chivian D."/>
            <person name="Brodie E.L."/>
            <person name="Alm E.J."/>
            <person name="Culley D.E."/>
            <person name="Dehal P.S."/>
            <person name="Desantis T.Z."/>
            <person name="Gihring T.M."/>
            <person name="Lapidus A."/>
            <person name="Lin L.H."/>
            <person name="Lowry S.R."/>
            <person name="Moser D.P."/>
            <person name="Richardson P.M."/>
            <person name="Southam G."/>
            <person name="Wanger G."/>
            <person name="Pratt L.M."/>
            <person name="Andersen G.L."/>
            <person name="Hazen T.C."/>
            <person name="Brockman F.J."/>
            <person name="Arkin A.P."/>
            <person name="Onstott T.C."/>
        </authorList>
    </citation>
    <scope>NUCLEOTIDE SEQUENCE [LARGE SCALE GENOMIC DNA]</scope>
    <source>
        <strain evidence="2 3">MP104C</strain>
    </source>
</reference>
<reference evidence="3" key="1">
    <citation type="submission" date="2007-10" db="EMBL/GenBank/DDBJ databases">
        <title>Complete sequence of chromosome of Desulforudis audaxviator MP104C.</title>
        <authorList>
            <person name="Copeland A."/>
            <person name="Lucas S."/>
            <person name="Lapidus A."/>
            <person name="Barry K."/>
            <person name="Glavina del Rio T."/>
            <person name="Dalin E."/>
            <person name="Tice H."/>
            <person name="Bruce D."/>
            <person name="Pitluck S."/>
            <person name="Lowry S.R."/>
            <person name="Larimer F."/>
            <person name="Land M.L."/>
            <person name="Hauser L."/>
            <person name="Kyrpides N."/>
            <person name="Ivanova N.N."/>
            <person name="Richardson P."/>
        </authorList>
    </citation>
    <scope>NUCLEOTIDE SEQUENCE [LARGE SCALE GENOMIC DNA]</scope>
    <source>
        <strain evidence="3">MP104C</strain>
    </source>
</reference>
<dbReference type="GO" id="GO:0004518">
    <property type="term" value="F:nuclease activity"/>
    <property type="evidence" value="ECO:0007669"/>
    <property type="project" value="InterPro"/>
</dbReference>
<dbReference type="RefSeq" id="WP_012301936.1">
    <property type="nucleotide sequence ID" value="NC_010424.1"/>
</dbReference>
<dbReference type="KEGG" id="dau:Daud_0836"/>
<sequence>MIPVKVKQIAFDLSMNPVLLLVDDDELKVLPIWIGHFEAHAIAVALEGGSAPRPLTHDLLKTLCDEFGGTVTKVVISDVREGTYYAQLHILKKDSPAIVDARPSDAVALALRSVAPIFISEKVADYTLAAEEVFSEERQEELRKILEKAQDAAKKSLH</sequence>
<dbReference type="Pfam" id="PF02577">
    <property type="entry name" value="BFN_dom"/>
    <property type="match status" value="1"/>
</dbReference>
<dbReference type="AlphaFoldDB" id="B1I2Y9"/>
<dbReference type="EMBL" id="CP000860">
    <property type="protein sequence ID" value="ACA59350.1"/>
    <property type="molecule type" value="Genomic_DNA"/>
</dbReference>
<dbReference type="eggNOG" id="COG1259">
    <property type="taxonomic scope" value="Bacteria"/>
</dbReference>